<dbReference type="InterPro" id="IPR001279">
    <property type="entry name" value="Metallo-B-lactamas"/>
</dbReference>
<keyword evidence="4" id="KW-0378">Hydrolase</keyword>
<sequence length="345" mass="38110">MSQQFSQDQQDQMVDRVRRDLMKRFFGIAAGAAVLPLASTATWAMPKRGAKVPDVKPVKLTDHIWVLYARGAWPTPENQGFFANIYLVDTPKGIVVLDTGTSVQIGEMAIRMIKQHFNKPIIAAFNSHYHGDHWLGNHAFIEANPSLPIYAHPDAITAITNAVGDDWLNQMHKATNGAVDGTKVTAPNVGVKNGQTFQYGDVTLKVHSYGPAHSPVDIMVEVVEDKALYVGDIIMDHRIGNPSETSFQGYIKTLGVIRDGMSDRLLMPGHGKPGHEKLLKNYEDIMHGIYDNAAKAVEEGMTIAEAKQMVLADPRVSQFKDNTEGFDEIGKFVSFAYTEAEQSLF</sequence>
<reference evidence="4 5" key="1">
    <citation type="journal article" date="2018" name="Environ. Microbiol.">
        <title>Genomes of ubiquitous marine and hypersaline Hydrogenovibrio, Thiomicrorhabdus and Thiomicrospira spp. encode a diversity of mechanisms to sustain chemolithoautotrophy in heterogeneous environments.</title>
        <authorList>
            <person name="Scott K.M."/>
            <person name="Williams J."/>
            <person name="Porter C.M.B."/>
            <person name="Russel S."/>
            <person name="Harmer T.L."/>
            <person name="Paul J.H."/>
            <person name="Antonen K.M."/>
            <person name="Bridges M.K."/>
            <person name="Camper G.J."/>
            <person name="Campla C.K."/>
            <person name="Casella L.G."/>
            <person name="Chase E."/>
            <person name="Conrad J.W."/>
            <person name="Cruz M.C."/>
            <person name="Dunlap D.S."/>
            <person name="Duran L."/>
            <person name="Fahsbender E.M."/>
            <person name="Goldsmith D.B."/>
            <person name="Keeley R.F."/>
            <person name="Kondoff M.R."/>
            <person name="Kussy B.I."/>
            <person name="Lane M.K."/>
            <person name="Lawler S."/>
            <person name="Leigh B.A."/>
            <person name="Lewis C."/>
            <person name="Lostal L.M."/>
            <person name="Marking D."/>
            <person name="Mancera P.A."/>
            <person name="McClenthan E.C."/>
            <person name="McIntyre E.A."/>
            <person name="Mine J.A."/>
            <person name="Modi S."/>
            <person name="Moore B.D."/>
            <person name="Morgan W.A."/>
            <person name="Nelson K.M."/>
            <person name="Nguyen K.N."/>
            <person name="Ogburn N."/>
            <person name="Parrino D.G."/>
            <person name="Pedapudi A.D."/>
            <person name="Pelham R.P."/>
            <person name="Preece A.M."/>
            <person name="Rampersad E.A."/>
            <person name="Richardson J.C."/>
            <person name="Rodgers C.M."/>
            <person name="Schaffer B.L."/>
            <person name="Sheridan N.E."/>
            <person name="Solone M.R."/>
            <person name="Staley Z.R."/>
            <person name="Tabuchi M."/>
            <person name="Waide R.J."/>
            <person name="Wanjugi P.W."/>
            <person name="Young S."/>
            <person name="Clum A."/>
            <person name="Daum C."/>
            <person name="Huntemann M."/>
            <person name="Ivanova N."/>
            <person name="Kyrpides N."/>
            <person name="Mikhailova N."/>
            <person name="Palaniappan K."/>
            <person name="Pillay M."/>
            <person name="Reddy T.B.K."/>
            <person name="Shapiro N."/>
            <person name="Stamatis D."/>
            <person name="Varghese N."/>
            <person name="Woyke T."/>
            <person name="Boden R."/>
            <person name="Freyermuth S.K."/>
            <person name="Kerfeld C.A."/>
        </authorList>
    </citation>
    <scope>NUCLEOTIDE SEQUENCE [LARGE SCALE GENOMIC DNA]</scope>
    <source>
        <strain evidence="4 5">JR-2</strain>
    </source>
</reference>
<evidence type="ECO:0000259" key="3">
    <source>
        <dbReference type="SMART" id="SM00849"/>
    </source>
</evidence>
<dbReference type="InterPro" id="IPR050855">
    <property type="entry name" value="NDM-1-like"/>
</dbReference>
<evidence type="ECO:0000313" key="4">
    <source>
        <dbReference type="EMBL" id="QAB16146.1"/>
    </source>
</evidence>
<dbReference type="EMBL" id="CP035033">
    <property type="protein sequence ID" value="QAB16146.1"/>
    <property type="molecule type" value="Genomic_DNA"/>
</dbReference>
<dbReference type="CDD" id="cd16282">
    <property type="entry name" value="metallo-hydrolase-like_MBL-fold"/>
    <property type="match status" value="1"/>
</dbReference>
<keyword evidence="2" id="KW-0812">Transmembrane</keyword>
<dbReference type="KEGG" id="htr:EPV75_10965"/>
<dbReference type="AlphaFoldDB" id="A0A410H5I3"/>
<dbReference type="InterPro" id="IPR036866">
    <property type="entry name" value="RibonucZ/Hydroxyglut_hydro"/>
</dbReference>
<feature type="domain" description="Metallo-beta-lactamase" evidence="3">
    <location>
        <begin position="82"/>
        <end position="270"/>
    </location>
</feature>
<organism evidence="4 5">
    <name type="scientific">Hydrogenovibrio thermophilus</name>
    <dbReference type="NCBI Taxonomy" id="265883"/>
    <lineage>
        <taxon>Bacteria</taxon>
        <taxon>Pseudomonadati</taxon>
        <taxon>Pseudomonadota</taxon>
        <taxon>Gammaproteobacteria</taxon>
        <taxon>Thiotrichales</taxon>
        <taxon>Piscirickettsiaceae</taxon>
        <taxon>Hydrogenovibrio</taxon>
    </lineage>
</organism>
<dbReference type="Pfam" id="PF00753">
    <property type="entry name" value="Lactamase_B"/>
    <property type="match status" value="1"/>
</dbReference>
<evidence type="ECO:0000313" key="5">
    <source>
        <dbReference type="Proteomes" id="UP000285478"/>
    </source>
</evidence>
<accession>A0A410H5I3</accession>
<dbReference type="Gene3D" id="3.60.15.10">
    <property type="entry name" value="Ribonuclease Z/Hydroxyacylglutathione hydrolase-like"/>
    <property type="match status" value="1"/>
</dbReference>
<gene>
    <name evidence="4" type="ORF">EPV75_10965</name>
</gene>
<feature type="transmembrane region" description="Helical" evidence="2">
    <location>
        <begin position="25"/>
        <end position="45"/>
    </location>
</feature>
<comment type="similarity">
    <text evidence="1">Belongs to the metallo-beta-lactamase superfamily. Class-B beta-lactamase family.</text>
</comment>
<dbReference type="SUPFAM" id="SSF56281">
    <property type="entry name" value="Metallo-hydrolase/oxidoreductase"/>
    <property type="match status" value="1"/>
</dbReference>
<dbReference type="GO" id="GO:0017001">
    <property type="term" value="P:antibiotic catabolic process"/>
    <property type="evidence" value="ECO:0007669"/>
    <property type="project" value="UniProtKB-ARBA"/>
</dbReference>
<proteinExistence type="inferred from homology"/>
<evidence type="ECO:0000256" key="1">
    <source>
        <dbReference type="ARBA" id="ARBA00005250"/>
    </source>
</evidence>
<keyword evidence="2" id="KW-1133">Transmembrane helix</keyword>
<protein>
    <submittedName>
        <fullName evidence="4">MBL fold metallo-hydrolase</fullName>
    </submittedName>
</protein>
<name>A0A410H5I3_9GAMM</name>
<dbReference type="GO" id="GO:0016787">
    <property type="term" value="F:hydrolase activity"/>
    <property type="evidence" value="ECO:0007669"/>
    <property type="project" value="UniProtKB-KW"/>
</dbReference>
<keyword evidence="2" id="KW-0472">Membrane</keyword>
<dbReference type="RefSeq" id="WP_128385411.1">
    <property type="nucleotide sequence ID" value="NZ_CP035033.1"/>
</dbReference>
<dbReference type="PANTHER" id="PTHR42951">
    <property type="entry name" value="METALLO-BETA-LACTAMASE DOMAIN-CONTAINING"/>
    <property type="match status" value="1"/>
</dbReference>
<keyword evidence="5" id="KW-1185">Reference proteome</keyword>
<dbReference type="Proteomes" id="UP000285478">
    <property type="component" value="Chromosome"/>
</dbReference>
<dbReference type="SMART" id="SM00849">
    <property type="entry name" value="Lactamase_B"/>
    <property type="match status" value="1"/>
</dbReference>
<dbReference type="PANTHER" id="PTHR42951:SF4">
    <property type="entry name" value="ACYL-COENZYME A THIOESTERASE MBLAC2"/>
    <property type="match status" value="1"/>
</dbReference>
<evidence type="ECO:0000256" key="2">
    <source>
        <dbReference type="SAM" id="Phobius"/>
    </source>
</evidence>